<organism evidence="1 2">
    <name type="scientific">Dermacentor silvarum</name>
    <name type="common">Tick</name>
    <dbReference type="NCBI Taxonomy" id="543639"/>
    <lineage>
        <taxon>Eukaryota</taxon>
        <taxon>Metazoa</taxon>
        <taxon>Ecdysozoa</taxon>
        <taxon>Arthropoda</taxon>
        <taxon>Chelicerata</taxon>
        <taxon>Arachnida</taxon>
        <taxon>Acari</taxon>
        <taxon>Parasitiformes</taxon>
        <taxon>Ixodida</taxon>
        <taxon>Ixodoidea</taxon>
        <taxon>Ixodidae</taxon>
        <taxon>Rhipicephalinae</taxon>
        <taxon>Dermacentor</taxon>
    </lineage>
</organism>
<name>A0ACB8C281_DERSI</name>
<sequence length="113" mass="13481">MDSYWRRRLSTLAVLLEVSEDDEVQAVKRKRLCWTKPWMSKKTLGVQSLLYEQLLECDPDEYKRLVRVSSPQFFELLARVKHTIERQETIMRPSVPAKTRLQVTLRFLATNKR</sequence>
<protein>
    <submittedName>
        <fullName evidence="1">Uncharacterized protein</fullName>
    </submittedName>
</protein>
<proteinExistence type="predicted"/>
<reference evidence="1" key="1">
    <citation type="submission" date="2020-05" db="EMBL/GenBank/DDBJ databases">
        <title>Large-scale comparative analyses of tick genomes elucidate their genetic diversity and vector capacities.</title>
        <authorList>
            <person name="Jia N."/>
            <person name="Wang J."/>
            <person name="Shi W."/>
            <person name="Du L."/>
            <person name="Sun Y."/>
            <person name="Zhan W."/>
            <person name="Jiang J."/>
            <person name="Wang Q."/>
            <person name="Zhang B."/>
            <person name="Ji P."/>
            <person name="Sakyi L.B."/>
            <person name="Cui X."/>
            <person name="Yuan T."/>
            <person name="Jiang B."/>
            <person name="Yang W."/>
            <person name="Lam T.T.-Y."/>
            <person name="Chang Q."/>
            <person name="Ding S."/>
            <person name="Wang X."/>
            <person name="Zhu J."/>
            <person name="Ruan X."/>
            <person name="Zhao L."/>
            <person name="Wei J."/>
            <person name="Que T."/>
            <person name="Du C."/>
            <person name="Cheng J."/>
            <person name="Dai P."/>
            <person name="Han X."/>
            <person name="Huang E."/>
            <person name="Gao Y."/>
            <person name="Liu J."/>
            <person name="Shao H."/>
            <person name="Ye R."/>
            <person name="Li L."/>
            <person name="Wei W."/>
            <person name="Wang X."/>
            <person name="Wang C."/>
            <person name="Yang T."/>
            <person name="Huo Q."/>
            <person name="Li W."/>
            <person name="Guo W."/>
            <person name="Chen H."/>
            <person name="Zhou L."/>
            <person name="Ni X."/>
            <person name="Tian J."/>
            <person name="Zhou Y."/>
            <person name="Sheng Y."/>
            <person name="Liu T."/>
            <person name="Pan Y."/>
            <person name="Xia L."/>
            <person name="Li J."/>
            <person name="Zhao F."/>
            <person name="Cao W."/>
        </authorList>
    </citation>
    <scope>NUCLEOTIDE SEQUENCE</scope>
    <source>
        <strain evidence="1">Dsil-2018</strain>
    </source>
</reference>
<gene>
    <name evidence="1" type="ORF">HPB49_004900</name>
</gene>
<evidence type="ECO:0000313" key="2">
    <source>
        <dbReference type="Proteomes" id="UP000821865"/>
    </source>
</evidence>
<dbReference type="Proteomes" id="UP000821865">
    <property type="component" value="Chromosome 9"/>
</dbReference>
<comment type="caution">
    <text evidence="1">The sequence shown here is derived from an EMBL/GenBank/DDBJ whole genome shotgun (WGS) entry which is preliminary data.</text>
</comment>
<dbReference type="EMBL" id="CM023478">
    <property type="protein sequence ID" value="KAH7932921.1"/>
    <property type="molecule type" value="Genomic_DNA"/>
</dbReference>
<accession>A0ACB8C281</accession>
<keyword evidence="2" id="KW-1185">Reference proteome</keyword>
<evidence type="ECO:0000313" key="1">
    <source>
        <dbReference type="EMBL" id="KAH7932921.1"/>
    </source>
</evidence>